<organism evidence="2">
    <name type="scientific">freshwater metagenome</name>
    <dbReference type="NCBI Taxonomy" id="449393"/>
    <lineage>
        <taxon>unclassified sequences</taxon>
        <taxon>metagenomes</taxon>
        <taxon>ecological metagenomes</taxon>
    </lineage>
</organism>
<sequence>MSLANNAGPFLLREEIVQGTGLNLRVLHISDIHFAPSHKNKAGFLRELAQLKPDLVVNTGDNLGHSQAINPLLQALEPLLEFPGVFVNGSNDYSSPKLTNPLRYLMGPSKVESRARDLDTPRMLREFENAGWLNLNNQTGQLRIKDQVIDFVGVDDPHLNLDKTPKIQSSNLIAVAHAPYLRVLDSFADLSAKMIFAGHTHGGQICLPGSRALVTNCDLPTKQAQGLSKYKDSWLHVSAGLGANIYTPVRVFCPPSATLLTIS</sequence>
<dbReference type="PANTHER" id="PTHR31302:SF20">
    <property type="entry name" value="CONSERVED PROTEIN"/>
    <property type="match status" value="1"/>
</dbReference>
<feature type="domain" description="Calcineurin-like phosphoesterase" evidence="1">
    <location>
        <begin position="24"/>
        <end position="202"/>
    </location>
</feature>
<protein>
    <submittedName>
        <fullName evidence="2">Unannotated protein</fullName>
    </submittedName>
</protein>
<dbReference type="PANTHER" id="PTHR31302">
    <property type="entry name" value="TRANSMEMBRANE PROTEIN WITH METALLOPHOSPHOESTERASE DOMAIN-RELATED"/>
    <property type="match status" value="1"/>
</dbReference>
<dbReference type="GO" id="GO:0008758">
    <property type="term" value="F:UDP-2,3-diacylglucosamine hydrolase activity"/>
    <property type="evidence" value="ECO:0007669"/>
    <property type="project" value="TreeGrafter"/>
</dbReference>
<dbReference type="InterPro" id="IPR029052">
    <property type="entry name" value="Metallo-depent_PP-like"/>
</dbReference>
<dbReference type="InterPro" id="IPR004843">
    <property type="entry name" value="Calcineurin-like_PHP"/>
</dbReference>
<dbReference type="Gene3D" id="3.60.21.10">
    <property type="match status" value="1"/>
</dbReference>
<dbReference type="GO" id="GO:0016020">
    <property type="term" value="C:membrane"/>
    <property type="evidence" value="ECO:0007669"/>
    <property type="project" value="GOC"/>
</dbReference>
<evidence type="ECO:0000313" key="2">
    <source>
        <dbReference type="EMBL" id="CAB4546121.1"/>
    </source>
</evidence>
<dbReference type="InterPro" id="IPR051158">
    <property type="entry name" value="Metallophosphoesterase_sf"/>
</dbReference>
<dbReference type="AlphaFoldDB" id="A0A6J6C436"/>
<reference evidence="2" key="1">
    <citation type="submission" date="2020-05" db="EMBL/GenBank/DDBJ databases">
        <authorList>
            <person name="Chiriac C."/>
            <person name="Salcher M."/>
            <person name="Ghai R."/>
            <person name="Kavagutti S V."/>
        </authorList>
    </citation>
    <scope>NUCLEOTIDE SEQUENCE</scope>
</reference>
<dbReference type="GO" id="GO:0009245">
    <property type="term" value="P:lipid A biosynthetic process"/>
    <property type="evidence" value="ECO:0007669"/>
    <property type="project" value="TreeGrafter"/>
</dbReference>
<proteinExistence type="predicted"/>
<gene>
    <name evidence="2" type="ORF">UFOPK1503_00650</name>
</gene>
<accession>A0A6J6C436</accession>
<dbReference type="Pfam" id="PF00149">
    <property type="entry name" value="Metallophos"/>
    <property type="match status" value="1"/>
</dbReference>
<dbReference type="SUPFAM" id="SSF56300">
    <property type="entry name" value="Metallo-dependent phosphatases"/>
    <property type="match status" value="1"/>
</dbReference>
<evidence type="ECO:0000259" key="1">
    <source>
        <dbReference type="Pfam" id="PF00149"/>
    </source>
</evidence>
<dbReference type="EMBL" id="CAEZST010000008">
    <property type="protein sequence ID" value="CAB4546121.1"/>
    <property type="molecule type" value="Genomic_DNA"/>
</dbReference>
<name>A0A6J6C436_9ZZZZ</name>